<comment type="caution">
    <text evidence="1">The sequence shown here is derived from an EMBL/GenBank/DDBJ whole genome shotgun (WGS) entry which is preliminary data.</text>
</comment>
<gene>
    <name evidence="1" type="ORF">VFPBJ_10411</name>
</gene>
<evidence type="ECO:0000313" key="1">
    <source>
        <dbReference type="EMBL" id="OAQ71632.1"/>
    </source>
</evidence>
<protein>
    <submittedName>
        <fullName evidence="1">Uncharacterized protein</fullName>
    </submittedName>
</protein>
<name>A0A179G1B9_PURLI</name>
<accession>A0A179G1B9</accession>
<reference evidence="1 2" key="1">
    <citation type="submission" date="2016-01" db="EMBL/GenBank/DDBJ databases">
        <title>Biosynthesis of antibiotic leucinostatins and their inhibition on Phytophthora in bio-control Purpureocillium lilacinum.</title>
        <authorList>
            <person name="Wang G."/>
            <person name="Liu Z."/>
            <person name="Lin R."/>
            <person name="Li E."/>
            <person name="Mao Z."/>
            <person name="Ling J."/>
            <person name="Yin W."/>
            <person name="Xie B."/>
        </authorList>
    </citation>
    <scope>NUCLEOTIDE SEQUENCE [LARGE SCALE GENOMIC DNA]</scope>
    <source>
        <strain evidence="1">PLBJ-1</strain>
    </source>
</reference>
<sequence>MSGMGLREQGCLGHLTGSRLHWHGGIQVSSGSTVYRRVSGQNLSRPFASFL</sequence>
<organism evidence="1 2">
    <name type="scientific">Purpureocillium lilacinum</name>
    <name type="common">Paecilomyces lilacinus</name>
    <dbReference type="NCBI Taxonomy" id="33203"/>
    <lineage>
        <taxon>Eukaryota</taxon>
        <taxon>Fungi</taxon>
        <taxon>Dikarya</taxon>
        <taxon>Ascomycota</taxon>
        <taxon>Pezizomycotina</taxon>
        <taxon>Sordariomycetes</taxon>
        <taxon>Hypocreomycetidae</taxon>
        <taxon>Hypocreales</taxon>
        <taxon>Ophiocordycipitaceae</taxon>
        <taxon>Purpureocillium</taxon>
    </lineage>
</organism>
<proteinExistence type="predicted"/>
<dbReference type="AlphaFoldDB" id="A0A179G1B9"/>
<dbReference type="Proteomes" id="UP000078240">
    <property type="component" value="Unassembled WGS sequence"/>
</dbReference>
<evidence type="ECO:0000313" key="2">
    <source>
        <dbReference type="Proteomes" id="UP000078240"/>
    </source>
</evidence>
<dbReference type="EMBL" id="LSBH01000010">
    <property type="protein sequence ID" value="OAQ71632.1"/>
    <property type="molecule type" value="Genomic_DNA"/>
</dbReference>